<name>A0A956NKT7_UNCEI</name>
<dbReference type="InterPro" id="IPR050256">
    <property type="entry name" value="Glycosyltransferase_2"/>
</dbReference>
<dbReference type="GO" id="GO:0016757">
    <property type="term" value="F:glycosyltransferase activity"/>
    <property type="evidence" value="ECO:0007669"/>
    <property type="project" value="UniProtKB-KW"/>
</dbReference>
<sequence>MPLEPALYQGHSVAAILPALDEADAIGAVLRAIDRTIVDEVVVGDNGSTDGTREVAAACGARVVRQTRRGYGSACLEAIAAVPDVDILVFLDADGSDDPAEIPLLLDALTGNVRDGISVDQCVEARLIGAAGRAADTRRSSTDTMDRRNLGTHSVDLVIGSRVRGSAEPGALTPLQRFGNALTCTLVRVLWGVRYTDLGPFRAIWKDRYDALEMSDPDFGWTIEMQVKAAQRGLRAVEVPVTYRVRQAGESKVSGTIRGSYLAGTRILGYVARAKLGDLRGQS</sequence>
<dbReference type="Pfam" id="PF00535">
    <property type="entry name" value="Glycos_transf_2"/>
    <property type="match status" value="1"/>
</dbReference>
<keyword evidence="2" id="KW-0328">Glycosyltransferase</keyword>
<dbReference type="Gene3D" id="3.90.550.10">
    <property type="entry name" value="Spore Coat Polysaccharide Biosynthesis Protein SpsA, Chain A"/>
    <property type="match status" value="1"/>
</dbReference>
<protein>
    <submittedName>
        <fullName evidence="2">Glycosyltransferase</fullName>
        <ecNumber evidence="2">2.4.-.-</ecNumber>
    </submittedName>
</protein>
<keyword evidence="2" id="KW-0808">Transferase</keyword>
<dbReference type="SUPFAM" id="SSF53448">
    <property type="entry name" value="Nucleotide-diphospho-sugar transferases"/>
    <property type="match status" value="1"/>
</dbReference>
<evidence type="ECO:0000313" key="2">
    <source>
        <dbReference type="EMBL" id="MCA9758985.1"/>
    </source>
</evidence>
<dbReference type="PANTHER" id="PTHR48090:SF7">
    <property type="entry name" value="RFBJ PROTEIN"/>
    <property type="match status" value="1"/>
</dbReference>
<dbReference type="InterPro" id="IPR001173">
    <property type="entry name" value="Glyco_trans_2-like"/>
</dbReference>
<dbReference type="AlphaFoldDB" id="A0A956NKT7"/>
<organism evidence="2 3">
    <name type="scientific">Eiseniibacteriota bacterium</name>
    <dbReference type="NCBI Taxonomy" id="2212470"/>
    <lineage>
        <taxon>Bacteria</taxon>
        <taxon>Candidatus Eiseniibacteriota</taxon>
    </lineage>
</organism>
<gene>
    <name evidence="2" type="ORF">KDA27_24545</name>
</gene>
<feature type="domain" description="Glycosyltransferase 2-like" evidence="1">
    <location>
        <begin position="16"/>
        <end position="117"/>
    </location>
</feature>
<dbReference type="Proteomes" id="UP000739538">
    <property type="component" value="Unassembled WGS sequence"/>
</dbReference>
<proteinExistence type="predicted"/>
<dbReference type="EMBL" id="JAGQHS010000242">
    <property type="protein sequence ID" value="MCA9758985.1"/>
    <property type="molecule type" value="Genomic_DNA"/>
</dbReference>
<dbReference type="PANTHER" id="PTHR48090">
    <property type="entry name" value="UNDECAPRENYL-PHOSPHATE 4-DEOXY-4-FORMAMIDO-L-ARABINOSE TRANSFERASE-RELATED"/>
    <property type="match status" value="1"/>
</dbReference>
<dbReference type="CDD" id="cd04179">
    <property type="entry name" value="DPM_DPG-synthase_like"/>
    <property type="match status" value="1"/>
</dbReference>
<reference evidence="2" key="1">
    <citation type="submission" date="2020-04" db="EMBL/GenBank/DDBJ databases">
        <authorList>
            <person name="Zhang T."/>
        </authorList>
    </citation>
    <scope>NUCLEOTIDE SEQUENCE</scope>
    <source>
        <strain evidence="2">HKST-UBA02</strain>
    </source>
</reference>
<reference evidence="2" key="2">
    <citation type="journal article" date="2021" name="Microbiome">
        <title>Successional dynamics and alternative stable states in a saline activated sludge microbial community over 9 years.</title>
        <authorList>
            <person name="Wang Y."/>
            <person name="Ye J."/>
            <person name="Ju F."/>
            <person name="Liu L."/>
            <person name="Boyd J.A."/>
            <person name="Deng Y."/>
            <person name="Parks D.H."/>
            <person name="Jiang X."/>
            <person name="Yin X."/>
            <person name="Woodcroft B.J."/>
            <person name="Tyson G.W."/>
            <person name="Hugenholtz P."/>
            <person name="Polz M.F."/>
            <person name="Zhang T."/>
        </authorList>
    </citation>
    <scope>NUCLEOTIDE SEQUENCE</scope>
    <source>
        <strain evidence="2">HKST-UBA02</strain>
    </source>
</reference>
<comment type="caution">
    <text evidence="2">The sequence shown here is derived from an EMBL/GenBank/DDBJ whole genome shotgun (WGS) entry which is preliminary data.</text>
</comment>
<dbReference type="EC" id="2.4.-.-" evidence="2"/>
<evidence type="ECO:0000259" key="1">
    <source>
        <dbReference type="Pfam" id="PF00535"/>
    </source>
</evidence>
<dbReference type="InterPro" id="IPR029044">
    <property type="entry name" value="Nucleotide-diphossugar_trans"/>
</dbReference>
<evidence type="ECO:0000313" key="3">
    <source>
        <dbReference type="Proteomes" id="UP000739538"/>
    </source>
</evidence>
<accession>A0A956NKT7</accession>